<protein>
    <submittedName>
        <fullName evidence="3">Uncharacterized protein</fullName>
    </submittedName>
</protein>
<evidence type="ECO:0000256" key="1">
    <source>
        <dbReference type="SAM" id="Coils"/>
    </source>
</evidence>
<gene>
    <name evidence="3" type="ORF">PHYSODRAFT_474745</name>
</gene>
<organism evidence="3 4">
    <name type="scientific">Phytophthora sojae (strain P6497)</name>
    <name type="common">Soybean stem and root rot agent</name>
    <name type="synonym">Phytophthora megasperma f. sp. glycines</name>
    <dbReference type="NCBI Taxonomy" id="1094619"/>
    <lineage>
        <taxon>Eukaryota</taxon>
        <taxon>Sar</taxon>
        <taxon>Stramenopiles</taxon>
        <taxon>Oomycota</taxon>
        <taxon>Peronosporomycetes</taxon>
        <taxon>Peronosporales</taxon>
        <taxon>Peronosporaceae</taxon>
        <taxon>Phytophthora</taxon>
    </lineage>
</organism>
<proteinExistence type="predicted"/>
<keyword evidence="1" id="KW-0175">Coiled coil</keyword>
<dbReference type="EMBL" id="JH159151">
    <property type="protein sequence ID" value="EGZ30657.1"/>
    <property type="molecule type" value="Genomic_DNA"/>
</dbReference>
<evidence type="ECO:0000313" key="3">
    <source>
        <dbReference type="EMBL" id="EGZ30657.1"/>
    </source>
</evidence>
<reference evidence="3 4" key="1">
    <citation type="journal article" date="2006" name="Science">
        <title>Phytophthora genome sequences uncover evolutionary origins and mechanisms of pathogenesis.</title>
        <authorList>
            <person name="Tyler B.M."/>
            <person name="Tripathy S."/>
            <person name="Zhang X."/>
            <person name="Dehal P."/>
            <person name="Jiang R.H."/>
            <person name="Aerts A."/>
            <person name="Arredondo F.D."/>
            <person name="Baxter L."/>
            <person name="Bensasson D."/>
            <person name="Beynon J.L."/>
            <person name="Chapman J."/>
            <person name="Damasceno C.M."/>
            <person name="Dorrance A.E."/>
            <person name="Dou D."/>
            <person name="Dickerman A.W."/>
            <person name="Dubchak I.L."/>
            <person name="Garbelotto M."/>
            <person name="Gijzen M."/>
            <person name="Gordon S.G."/>
            <person name="Govers F."/>
            <person name="Grunwald N.J."/>
            <person name="Huang W."/>
            <person name="Ivors K.L."/>
            <person name="Jones R.W."/>
            <person name="Kamoun S."/>
            <person name="Krampis K."/>
            <person name="Lamour K.H."/>
            <person name="Lee M.K."/>
            <person name="McDonald W.H."/>
            <person name="Medina M."/>
            <person name="Meijer H.J."/>
            <person name="Nordberg E.K."/>
            <person name="Maclean D.J."/>
            <person name="Ospina-Giraldo M.D."/>
            <person name="Morris P.F."/>
            <person name="Phuntumart V."/>
            <person name="Putnam N.H."/>
            <person name="Rash S."/>
            <person name="Rose J.K."/>
            <person name="Sakihama Y."/>
            <person name="Salamov A.A."/>
            <person name="Savidor A."/>
            <person name="Scheuring C.F."/>
            <person name="Smith B.M."/>
            <person name="Sobral B.W."/>
            <person name="Terry A."/>
            <person name="Torto-Alalibo T.A."/>
            <person name="Win J."/>
            <person name="Xu Z."/>
            <person name="Zhang H."/>
            <person name="Grigoriev I.V."/>
            <person name="Rokhsar D.S."/>
            <person name="Boore J.L."/>
        </authorList>
    </citation>
    <scope>NUCLEOTIDE SEQUENCE [LARGE SCALE GENOMIC DNA]</scope>
    <source>
        <strain evidence="3 4">P6497</strain>
    </source>
</reference>
<dbReference type="GeneID" id="20654518"/>
<dbReference type="RefSeq" id="XP_009517932.1">
    <property type="nucleotide sequence ID" value="XM_009519637.1"/>
</dbReference>
<dbReference type="STRING" id="1094619.G4YNU9"/>
<name>G4YNU9_PHYSP</name>
<sequence>MDAETDRIAPPPSEERYEVHNGLFKASTKASVVALKRKMDGFENQLATIRARLEARRELTAPTQRDFHLSALNSTSAVSTTSSSSIHQLKLPLLRRIDGTRVANAPPKDPFLEVENVIHRTMTRELYDRDANIVATKEFAAASATKDAEQLGEEARKRMVAYTQNESGWRFEERTSRYQQVMEVKQRADQAQREAELQRDTVRQMKTLLRDPYKELRSCPIPRSELAPLASIQDQTLERRKAFEWIWVLASPSTKLAFTPREETPNNVIDSEKELSMYVVYYIAASDANAKRVETAEQWRDVLGNDCPPTSGWMGCSVHGVPPAPELISIRSGIQTWTVAGAGAGHLNGKYMACGVHDNVRRFKSPAGVELFRKCVPVDSRLAQILHGGESARPESASPSVTGDDLGGKEDTAKLTQKAKPGVVLPSGLAAIEKDELDFRSMRRVGSWLSTNEAIERNRRMLASRSIGDDSAALKLDGSSVMSQESREVEDASDFVESRPEISAPLCREWVLFARCSRLRGDKGVSGPSEPPMNGVGLGCLKRHYYISFEEKRDMTVWVQTKESWLEKNVLNIIIEREAQLERVHHLSRKCMVKFQQNLREETEKSKLKLFAELNRVRFLTVKVLETIARWRGHARKVGFARYDDPVKRMKGLKEGAACSEKVLQQPETEAPLLGWSSSITLDTGKQLYKGSKAFVSKVKRFRRSEDVTGKKEQHIVYLGYFETQEEAERAYDEHAASEARRLNTTVEHLPRRRNVFRSCGKHFAVESEKDGPSFCIECKTKRLASISSTLADEWVPPFFYGTGVNYIMKMANDLDFLDEVLPLKAALNIGRGVHEDEAFPLRGNLFLLPRTPIQDPDLAVFTTFSTPTAPRLGESLDSRGVNDIDDEALDRERIFKAQQIFLQELQIYRPEVLSKPQNAAQNPLPKQKIREDLSPQYRLVEALYWDHCAALKVQQERLPMALRQDNIWCRPDAGEWASLAVRGAHQLHFLFEQKLEKAGKEMVQRRQQVLAAVRQLNKVPLYFVPSRTNFTELIAAGQQVRGDVVQLEVNIATKRLQRYDSWCIKSLVVQRWFRGVLGRQKARTTRKALRLAYKLRVFYTKQVAAVARSFYESQVLAVAVRKAYKAICTPIYTRSVMMNGELVVVTFHSLQHYQLYHRDFDTTATTKRSVIPSNCCTSCARRHHVKVHYQSFESKFSVLQGVCTCSVCGGSSQDDDKASESWLIRAYSPSHNVIYRLRVDSPQLEQLLQSQFYLPSSSANYRPLVVEWETAKLAAAVTSNYTKYCCQKADKAVTTLENWRRISSGATQTRKSLLVALDKSLALLTSTKSAHEVSVINAKKALDFTSRPFSEAQAWDPLENANDWRFIVEKRQLVKRLEETHQEVERLRVAHFQATYNEQYARAGATQAQEEYTRYWMPLIERESQAMEEAILGETTARTKMENFMEQLFARFLTLRDGYLVPTRRNLVVQSPLWHDMASFRLDIPGLRRRLNYLRSRTLVLSNLAKQNKRTRRMVVTVSMWPLIARSGNNARTNRDLWVTAYDPVDCSMHNIFLEWELVQLLTGAPGRKIWQDATESKRTAWRSIADILLSLTMLDRFTGEFTLQKLQFYHTLRRLTPQFLSSKVMRDLQAGRKSGQGDEVLRQAVSVDGKLCVVVVYENWGDLIFAIYHTASGEFYRLEVPLRVVFDLLSSKPLMLRLWISCVKSNSYAPTLLVHLLKHVRFCKCEDGSELARIDHDIPAQKRSKRYQSLLRIQNRQVLVSIIEDSGGDFQVSGYDVRSELTYKLLLEREALHRILKTGVVHDGADIGEPLATSASSLLLRRNRKLLCEWICSRLRFQSMLEHPELVTSGTSPLVYGLHLRESFRILNRWIATSPRNPLSAVPDTEITRRASSIDAAAFASLQFDQLTLVAHRQLPFELEKEYVGTMDWIAAVAGTSPSSWKKQLPYMKMDFFVKSHTLFARL</sequence>
<evidence type="ECO:0000313" key="4">
    <source>
        <dbReference type="Proteomes" id="UP000002640"/>
    </source>
</evidence>
<feature type="non-terminal residue" evidence="3">
    <location>
        <position position="1965"/>
    </location>
</feature>
<dbReference type="OMA" id="WLIRAYS"/>
<accession>G4YNU9</accession>
<keyword evidence="4" id="KW-1185">Reference proteome</keyword>
<dbReference type="KEGG" id="psoj:PHYSODRAFT_474745"/>
<dbReference type="InParanoid" id="G4YNU9"/>
<evidence type="ECO:0000256" key="2">
    <source>
        <dbReference type="SAM" id="MobiDB-lite"/>
    </source>
</evidence>
<dbReference type="PROSITE" id="PS50096">
    <property type="entry name" value="IQ"/>
    <property type="match status" value="1"/>
</dbReference>
<feature type="region of interest" description="Disordered" evidence="2">
    <location>
        <begin position="388"/>
        <end position="419"/>
    </location>
</feature>
<dbReference type="Proteomes" id="UP000002640">
    <property type="component" value="Unassembled WGS sequence"/>
</dbReference>
<feature type="coiled-coil region" evidence="1">
    <location>
        <begin position="181"/>
        <end position="208"/>
    </location>
</feature>